<comment type="similarity">
    <text evidence="1 2">Belongs to the phD/YefM antitoxin family.</text>
</comment>
<dbReference type="Gene3D" id="3.40.1620.10">
    <property type="entry name" value="YefM-like domain"/>
    <property type="match status" value="1"/>
</dbReference>
<accession>A0A838ABH7</accession>
<comment type="function">
    <text evidence="2">Antitoxin component of a type II toxin-antitoxin (TA) system.</text>
</comment>
<dbReference type="RefSeq" id="WP_180893402.1">
    <property type="nucleotide sequence ID" value="NZ_JACCKD010000004.1"/>
</dbReference>
<dbReference type="AlphaFoldDB" id="A0A838ABH7"/>
<evidence type="ECO:0000313" key="4">
    <source>
        <dbReference type="EMBL" id="MBA0126593.1"/>
    </source>
</evidence>
<sequence>MDDEANEERITIRELQRNAADVFDRARHGHSFVVTRRGATVGRILPPDPAEEAVKDAVADGILDPDALDGLPSAAEAADMPPEPSPSGTRRGSDAVIALRDEERDAG</sequence>
<evidence type="ECO:0000313" key="5">
    <source>
        <dbReference type="Proteomes" id="UP000582974"/>
    </source>
</evidence>
<dbReference type="Proteomes" id="UP000582974">
    <property type="component" value="Unassembled WGS sequence"/>
</dbReference>
<evidence type="ECO:0000256" key="2">
    <source>
        <dbReference type="RuleBase" id="RU362080"/>
    </source>
</evidence>
<evidence type="ECO:0000256" key="1">
    <source>
        <dbReference type="ARBA" id="ARBA00009981"/>
    </source>
</evidence>
<comment type="caution">
    <text evidence="4">The sequence shown here is derived from an EMBL/GenBank/DDBJ whole genome shotgun (WGS) entry which is preliminary data.</text>
</comment>
<dbReference type="SUPFAM" id="SSF143120">
    <property type="entry name" value="YefM-like"/>
    <property type="match status" value="1"/>
</dbReference>
<reference evidence="4 5" key="1">
    <citation type="submission" date="2020-07" db="EMBL/GenBank/DDBJ databases">
        <title>Genome of Haloechinothrix sp.</title>
        <authorList>
            <person name="Tang S.-K."/>
            <person name="Yang L."/>
            <person name="Zhu W.-Y."/>
        </authorList>
    </citation>
    <scope>NUCLEOTIDE SEQUENCE [LARGE SCALE GENOMIC DNA]</scope>
    <source>
        <strain evidence="4 5">YIM 98757</strain>
    </source>
</reference>
<dbReference type="InterPro" id="IPR006442">
    <property type="entry name" value="Antitoxin_Phd/YefM"/>
</dbReference>
<dbReference type="Pfam" id="PF02604">
    <property type="entry name" value="PhdYeFM_antitox"/>
    <property type="match status" value="1"/>
</dbReference>
<evidence type="ECO:0000256" key="3">
    <source>
        <dbReference type="SAM" id="MobiDB-lite"/>
    </source>
</evidence>
<feature type="region of interest" description="Disordered" evidence="3">
    <location>
        <begin position="64"/>
        <end position="107"/>
    </location>
</feature>
<organism evidence="4 5">
    <name type="scientific">Haloechinothrix aidingensis</name>
    <dbReference type="NCBI Taxonomy" id="2752311"/>
    <lineage>
        <taxon>Bacteria</taxon>
        <taxon>Bacillati</taxon>
        <taxon>Actinomycetota</taxon>
        <taxon>Actinomycetes</taxon>
        <taxon>Pseudonocardiales</taxon>
        <taxon>Pseudonocardiaceae</taxon>
        <taxon>Haloechinothrix</taxon>
    </lineage>
</organism>
<dbReference type="InterPro" id="IPR036165">
    <property type="entry name" value="YefM-like_sf"/>
</dbReference>
<keyword evidence="5" id="KW-1185">Reference proteome</keyword>
<dbReference type="NCBIfam" id="TIGR01552">
    <property type="entry name" value="phd_fam"/>
    <property type="match status" value="1"/>
</dbReference>
<dbReference type="EMBL" id="JACCKD010000004">
    <property type="protein sequence ID" value="MBA0126593.1"/>
    <property type="molecule type" value="Genomic_DNA"/>
</dbReference>
<gene>
    <name evidence="4" type="ORF">H0B56_13660</name>
</gene>
<name>A0A838ABH7_9PSEU</name>
<proteinExistence type="inferred from homology"/>
<protein>
    <recommendedName>
        <fullName evidence="2">Antitoxin</fullName>
    </recommendedName>
</protein>